<evidence type="ECO:0000256" key="8">
    <source>
        <dbReference type="ARBA" id="ARBA00022833"/>
    </source>
</evidence>
<proteinExistence type="inferred from homology"/>
<dbReference type="Gene3D" id="3.60.15.10">
    <property type="entry name" value="Ribonuclease Z/Hydroxyacylglutathione hydrolase-like"/>
    <property type="match status" value="1"/>
</dbReference>
<protein>
    <submittedName>
        <fullName evidence="10">Zinc phosphodiesterase ELAC protein 1</fullName>
    </submittedName>
</protein>
<feature type="compositionally biased region" description="Polar residues" evidence="9">
    <location>
        <begin position="495"/>
        <end position="506"/>
    </location>
</feature>
<dbReference type="InterPro" id="IPR036866">
    <property type="entry name" value="RibonucZ/Hydroxyglut_hydro"/>
</dbReference>
<dbReference type="SUPFAM" id="SSF56281">
    <property type="entry name" value="Metallo-hydrolase/oxidoreductase"/>
    <property type="match status" value="1"/>
</dbReference>
<evidence type="ECO:0000256" key="1">
    <source>
        <dbReference type="ARBA" id="ARBA00001947"/>
    </source>
</evidence>
<feature type="region of interest" description="Disordered" evidence="9">
    <location>
        <begin position="495"/>
        <end position="520"/>
    </location>
</feature>
<dbReference type="CDD" id="cd07717">
    <property type="entry name" value="RNaseZ_ZiPD-like_MBL-fold"/>
    <property type="match status" value="1"/>
</dbReference>
<name>A0A7J7IHA7_9RHOD</name>
<dbReference type="OrthoDB" id="527344at2759"/>
<comment type="caution">
    <text evidence="10">The sequence shown here is derived from an EMBL/GenBank/DDBJ whole genome shotgun (WGS) entry which is preliminary data.</text>
</comment>
<dbReference type="HAMAP" id="MF_01818">
    <property type="entry name" value="RNase_Z_BN"/>
    <property type="match status" value="1"/>
</dbReference>
<evidence type="ECO:0000256" key="2">
    <source>
        <dbReference type="ARBA" id="ARBA00011738"/>
    </source>
</evidence>
<evidence type="ECO:0000313" key="11">
    <source>
        <dbReference type="Proteomes" id="UP000530660"/>
    </source>
</evidence>
<evidence type="ECO:0000256" key="5">
    <source>
        <dbReference type="ARBA" id="ARBA00022723"/>
    </source>
</evidence>
<dbReference type="PANTHER" id="PTHR46018">
    <property type="entry name" value="ZINC PHOSPHODIESTERASE ELAC PROTEIN 1"/>
    <property type="match status" value="1"/>
</dbReference>
<dbReference type="PANTHER" id="PTHR46018:SF2">
    <property type="entry name" value="ZINC PHOSPHODIESTERASE ELAC PROTEIN 1"/>
    <property type="match status" value="1"/>
</dbReference>
<comment type="cofactor">
    <cofactor evidence="1">
        <name>Zn(2+)</name>
        <dbReference type="ChEBI" id="CHEBI:29105"/>
    </cofactor>
</comment>
<sequence length="520" mass="56933">MLFRQCIGRAFASKGLGTMMTAVVSTRGRAKWFLAPIAATRFVSYASATNETANSPDPSASLPAKLRGSFQGLELTFLGTGAAAPSTKRNVSSIALRIGLAEHRKAASLWLFDVGEATQHQLCRSHLHMGRIERIFLTHLHGDHCFGLAGLLCGLGMNNNDNDASALVADSDAGEEDARRGPPLIHVYGPPGLRLLVRSSLGVGKAHPRLRLCMHEIVPPSCGMLKEWYEWSKKCNGDESRSSRQQWRTWTESLNSPITCRLPPLPFEEPGSDYFFRSRADVETDLPDPVTIGSIALKIVDDERGSVYVAPLQHSVPCFGYTVVEKVGAHRLNTEILREKYKLEAHPVFKDLKLGRRVLHPYDSNKWIEPAEVLLPPKAPRKVVILGDTCDSTLILPAARECQLLVHEATLGDELSHRARSVQHSTARMAGAFAKRVGVTGALALTHISARYDDQESKTSKHLLAEAQQAASGGRFTIFIAEDLQRVQVPWTQPQSNQSVASSGAESSVHECEAQMQAVS</sequence>
<comment type="subunit">
    <text evidence="2">Homodimer.</text>
</comment>
<keyword evidence="7" id="KW-0378">Hydrolase</keyword>
<dbReference type="AlphaFoldDB" id="A0A7J7IHA7"/>
<keyword evidence="11" id="KW-1185">Reference proteome</keyword>
<evidence type="ECO:0000256" key="3">
    <source>
        <dbReference type="ARBA" id="ARBA00022694"/>
    </source>
</evidence>
<keyword evidence="4" id="KW-0540">Nuclease</keyword>
<dbReference type="Pfam" id="PF23023">
    <property type="entry name" value="Anti-Pycsar_Apyc1"/>
    <property type="match status" value="1"/>
</dbReference>
<dbReference type="GO" id="GO:0042781">
    <property type="term" value="F:3'-tRNA processing endoribonuclease activity"/>
    <property type="evidence" value="ECO:0007669"/>
    <property type="project" value="TreeGrafter"/>
</dbReference>
<evidence type="ECO:0000256" key="9">
    <source>
        <dbReference type="SAM" id="MobiDB-lite"/>
    </source>
</evidence>
<evidence type="ECO:0000313" key="10">
    <source>
        <dbReference type="EMBL" id="KAF6001701.1"/>
    </source>
</evidence>
<evidence type="ECO:0000256" key="4">
    <source>
        <dbReference type="ARBA" id="ARBA00022722"/>
    </source>
</evidence>
<accession>A0A7J7IHA7</accession>
<evidence type="ECO:0000256" key="6">
    <source>
        <dbReference type="ARBA" id="ARBA00022759"/>
    </source>
</evidence>
<gene>
    <name evidence="10" type="primary">ELAC1</name>
    <name evidence="10" type="ORF">F1559_001821</name>
</gene>
<keyword evidence="5" id="KW-0479">Metal-binding</keyword>
<evidence type="ECO:0000256" key="7">
    <source>
        <dbReference type="ARBA" id="ARBA00022801"/>
    </source>
</evidence>
<organism evidence="10 11">
    <name type="scientific">Cyanidiococcus yangmingshanensis</name>
    <dbReference type="NCBI Taxonomy" id="2690220"/>
    <lineage>
        <taxon>Eukaryota</taxon>
        <taxon>Rhodophyta</taxon>
        <taxon>Bangiophyceae</taxon>
        <taxon>Cyanidiales</taxon>
        <taxon>Cyanidiaceae</taxon>
        <taxon>Cyanidiococcus</taxon>
    </lineage>
</organism>
<dbReference type="Proteomes" id="UP000530660">
    <property type="component" value="Unassembled WGS sequence"/>
</dbReference>
<dbReference type="InterPro" id="IPR013471">
    <property type="entry name" value="RNase_Z/BN"/>
</dbReference>
<dbReference type="GO" id="GO:0005634">
    <property type="term" value="C:nucleus"/>
    <property type="evidence" value="ECO:0007669"/>
    <property type="project" value="TreeGrafter"/>
</dbReference>
<keyword evidence="3" id="KW-0819">tRNA processing</keyword>
<keyword evidence="8" id="KW-0862">Zinc</keyword>
<keyword evidence="6" id="KW-0255">Endonuclease</keyword>
<dbReference type="EMBL" id="VWRR01000013">
    <property type="protein sequence ID" value="KAF6001701.1"/>
    <property type="molecule type" value="Genomic_DNA"/>
</dbReference>
<dbReference type="GO" id="GO:0046872">
    <property type="term" value="F:metal ion binding"/>
    <property type="evidence" value="ECO:0007669"/>
    <property type="project" value="UniProtKB-KW"/>
</dbReference>
<reference evidence="10 11" key="1">
    <citation type="journal article" date="2020" name="J. Phycol.">
        <title>Comparative genome analysis reveals Cyanidiococcus gen. nov., a new extremophilic red algal genus sister to Cyanidioschyzon (Cyanidioschyzonaceae, Rhodophyta).</title>
        <authorList>
            <person name="Liu S.-L."/>
            <person name="Chiang Y.-R."/>
            <person name="Yoon H.S."/>
            <person name="Fu H.-Y."/>
        </authorList>
    </citation>
    <scope>NUCLEOTIDE SEQUENCE [LARGE SCALE GENOMIC DNA]</scope>
    <source>
        <strain evidence="10 11">THAL066</strain>
    </source>
</reference>